<feature type="transmembrane region" description="Helical" evidence="1">
    <location>
        <begin position="130"/>
        <end position="149"/>
    </location>
</feature>
<protein>
    <submittedName>
        <fullName evidence="2">Uncharacterized protein</fullName>
    </submittedName>
</protein>
<accession>A0A150WHZ0</accession>
<feature type="transmembrane region" description="Helical" evidence="1">
    <location>
        <begin position="169"/>
        <end position="186"/>
    </location>
</feature>
<evidence type="ECO:0000256" key="1">
    <source>
        <dbReference type="SAM" id="Phobius"/>
    </source>
</evidence>
<feature type="transmembrane region" description="Helical" evidence="1">
    <location>
        <begin position="90"/>
        <end position="118"/>
    </location>
</feature>
<keyword evidence="1" id="KW-0472">Membrane</keyword>
<keyword evidence="1" id="KW-1133">Transmembrane helix</keyword>
<dbReference type="Proteomes" id="UP000075391">
    <property type="component" value="Unassembled WGS sequence"/>
</dbReference>
<proteinExistence type="predicted"/>
<gene>
    <name evidence="2" type="ORF">AZI85_04430</name>
</gene>
<feature type="transmembrane region" description="Helical" evidence="1">
    <location>
        <begin position="66"/>
        <end position="84"/>
    </location>
</feature>
<organism evidence="2 3">
    <name type="scientific">Bdellovibrio bacteriovorus</name>
    <dbReference type="NCBI Taxonomy" id="959"/>
    <lineage>
        <taxon>Bacteria</taxon>
        <taxon>Pseudomonadati</taxon>
        <taxon>Bdellovibrionota</taxon>
        <taxon>Bdellovibrionia</taxon>
        <taxon>Bdellovibrionales</taxon>
        <taxon>Pseudobdellovibrionaceae</taxon>
        <taxon>Bdellovibrio</taxon>
    </lineage>
</organism>
<evidence type="ECO:0000313" key="2">
    <source>
        <dbReference type="EMBL" id="KYG63283.1"/>
    </source>
</evidence>
<feature type="transmembrane region" description="Helical" evidence="1">
    <location>
        <begin position="193"/>
        <end position="219"/>
    </location>
</feature>
<keyword evidence="1" id="KW-0812">Transmembrane</keyword>
<dbReference type="AlphaFoldDB" id="A0A150WHZ0"/>
<feature type="transmembrane region" description="Helical" evidence="1">
    <location>
        <begin position="239"/>
        <end position="259"/>
    </location>
</feature>
<evidence type="ECO:0000313" key="3">
    <source>
        <dbReference type="Proteomes" id="UP000075391"/>
    </source>
</evidence>
<comment type="caution">
    <text evidence="2">The sequence shown here is derived from an EMBL/GenBank/DDBJ whole genome shotgun (WGS) entry which is preliminary data.</text>
</comment>
<dbReference type="EMBL" id="LUKF01000014">
    <property type="protein sequence ID" value="KYG63283.1"/>
    <property type="molecule type" value="Genomic_DNA"/>
</dbReference>
<name>A0A150WHZ0_BDEBC</name>
<sequence>MWLGSFFLVMYGLMESQKHLGTLFSSLHKKVLNMGMETSLVKTFIRCADVVVFEVSPQRSLYTGMALYNLRVLPLAPATLIMAMSTLGAWWIAILSLLFLGFSGYFVLGLCILGLFIFTSSAKAKTLLQFAFSVGIFLIGGESMIKNSTVIQNLLGQSDLAFFLADGRFPAVFTLLLASLLLSLVIKAEFWTLVLGLSLLMTSTVSLNGVMGLVVGERIARMILFWWHSRALNQDCQRIGKQLSAVSILGVLIGFWLAGEARNLFYFNFSTDMASFQDKSLQFVGLFLMVLVCQFLAQMIWGHFGSRVKVDELQEARYFPSMWNEREYLSLPAMAWAKEKVQKRLSEIRYHLQGLSSLKEGQVPEHIQNRLKDEEQQLARLTF</sequence>
<feature type="transmembrane region" description="Helical" evidence="1">
    <location>
        <begin position="280"/>
        <end position="301"/>
    </location>
</feature>
<dbReference type="OrthoDB" id="5289074at2"/>
<reference evidence="2 3" key="1">
    <citation type="submission" date="2016-03" db="EMBL/GenBank/DDBJ databases">
        <authorList>
            <person name="Ploux O."/>
        </authorList>
    </citation>
    <scope>NUCLEOTIDE SEQUENCE [LARGE SCALE GENOMIC DNA]</scope>
    <source>
        <strain evidence="2 3">BER2</strain>
    </source>
</reference>